<evidence type="ECO:0000256" key="1">
    <source>
        <dbReference type="ARBA" id="ARBA00001933"/>
    </source>
</evidence>
<comment type="cofactor">
    <cofactor evidence="1">
        <name>pyridoxal 5'-phosphate</name>
        <dbReference type="ChEBI" id="CHEBI:597326"/>
    </cofactor>
</comment>
<dbReference type="PANTHER" id="PTHR48097:SF9">
    <property type="entry name" value="L-THREONINE ALDOLASE"/>
    <property type="match status" value="1"/>
</dbReference>
<evidence type="ECO:0000259" key="7">
    <source>
        <dbReference type="Pfam" id="PF01212"/>
    </source>
</evidence>
<dbReference type="Pfam" id="PF01212">
    <property type="entry name" value="Beta_elim_lyase"/>
    <property type="match status" value="1"/>
</dbReference>
<feature type="domain" description="Aromatic amino acid beta-eliminating lyase/threonine aldolase" evidence="7">
    <location>
        <begin position="3"/>
        <end position="286"/>
    </location>
</feature>
<feature type="modified residue" description="N6-(pyridoxal phosphate)lysine" evidence="5">
    <location>
        <position position="200"/>
    </location>
</feature>
<keyword evidence="9" id="KW-1185">Reference proteome</keyword>
<dbReference type="GO" id="GO:0006545">
    <property type="term" value="P:glycine biosynthetic process"/>
    <property type="evidence" value="ECO:0007669"/>
    <property type="project" value="TreeGrafter"/>
</dbReference>
<dbReference type="Gene3D" id="3.90.1150.10">
    <property type="entry name" value="Aspartate Aminotransferase, domain 1"/>
    <property type="match status" value="1"/>
</dbReference>
<dbReference type="AlphaFoldDB" id="A0A7D5H1G6"/>
<comment type="similarity">
    <text evidence="2">Belongs to the threonine aldolase family.</text>
</comment>
<evidence type="ECO:0000256" key="6">
    <source>
        <dbReference type="SAM" id="MobiDB-lite"/>
    </source>
</evidence>
<dbReference type="PANTHER" id="PTHR48097">
    <property type="entry name" value="L-THREONINE ALDOLASE-RELATED"/>
    <property type="match status" value="1"/>
</dbReference>
<keyword evidence="3" id="KW-0663">Pyridoxal phosphate</keyword>
<sequence length="341" mass="36722">MIDLRSDTVTKPSDEMREAAATADVGDDVYRDDPTVNELERRAADLVGKETALYVPSGTMGNQIAIRVHTDRGQELLCDEQAHVYKWELGGIAQLSEVQPRILDFGERSVPTPEQVREGYVEQDLHRPGTGLLCLENTQNSRGGVAVPKEHLDAAAEAAHDLDVPVHLDGARFLNACVALDVDPEAMTERVDSVMFCLSKGLGAPVGSVLAGDEEFVDRARRTRKLLGGAMRQAGVIAGPGLLALENVDRLADDHENAARLADGLNDIEGLSAPEPDTNIVMVDSEDAGITGKELSTACKERDVSFSAFGEYTCRLCTHLDVDEDDVETALDSIADVVESA</sequence>
<feature type="region of interest" description="Disordered" evidence="6">
    <location>
        <begin position="1"/>
        <end position="25"/>
    </location>
</feature>
<dbReference type="Gene3D" id="3.40.640.10">
    <property type="entry name" value="Type I PLP-dependent aspartate aminotransferase-like (Major domain)"/>
    <property type="match status" value="1"/>
</dbReference>
<dbReference type="InterPro" id="IPR015422">
    <property type="entry name" value="PyrdxlP-dep_Trfase_small"/>
</dbReference>
<dbReference type="FunFam" id="3.40.640.10:FF:000030">
    <property type="entry name" value="Low-specificity L-threonine aldolase"/>
    <property type="match status" value="1"/>
</dbReference>
<dbReference type="InterPro" id="IPR001597">
    <property type="entry name" value="ArAA_b-elim_lyase/Thr_aldolase"/>
</dbReference>
<keyword evidence="4" id="KW-0456">Lyase</keyword>
<dbReference type="CDD" id="cd06502">
    <property type="entry name" value="TA_like"/>
    <property type="match status" value="1"/>
</dbReference>
<dbReference type="InterPro" id="IPR015421">
    <property type="entry name" value="PyrdxlP-dep_Trfase_major"/>
</dbReference>
<evidence type="ECO:0000313" key="9">
    <source>
        <dbReference type="Proteomes" id="UP000509750"/>
    </source>
</evidence>
<dbReference type="GO" id="GO:0005829">
    <property type="term" value="C:cytosol"/>
    <property type="evidence" value="ECO:0007669"/>
    <property type="project" value="TreeGrafter"/>
</dbReference>
<organism evidence="8 9">
    <name type="scientific">Halorarum halophilum</name>
    <dbReference type="NCBI Taxonomy" id="2743090"/>
    <lineage>
        <taxon>Archaea</taxon>
        <taxon>Methanobacteriati</taxon>
        <taxon>Methanobacteriota</taxon>
        <taxon>Stenosarchaea group</taxon>
        <taxon>Halobacteria</taxon>
        <taxon>Halobacteriales</taxon>
        <taxon>Haloferacaceae</taxon>
        <taxon>Halorarum</taxon>
    </lineage>
</organism>
<dbReference type="InterPro" id="IPR023603">
    <property type="entry name" value="Low_specificity_L-TA-like"/>
</dbReference>
<dbReference type="EMBL" id="CP058529">
    <property type="protein sequence ID" value="QLG28513.1"/>
    <property type="molecule type" value="Genomic_DNA"/>
</dbReference>
<proteinExistence type="inferred from homology"/>
<dbReference type="GO" id="GO:0008732">
    <property type="term" value="F:L-allo-threonine aldolase activity"/>
    <property type="evidence" value="ECO:0007669"/>
    <property type="project" value="TreeGrafter"/>
</dbReference>
<evidence type="ECO:0000256" key="5">
    <source>
        <dbReference type="PIRSR" id="PIRSR017617-1"/>
    </source>
</evidence>
<name>A0A7D5H1G6_9EURY</name>
<dbReference type="InterPro" id="IPR015424">
    <property type="entry name" value="PyrdxlP-dep_Trfase"/>
</dbReference>
<dbReference type="PIRSF" id="PIRSF017617">
    <property type="entry name" value="Thr_aldolase"/>
    <property type="match status" value="1"/>
</dbReference>
<dbReference type="Proteomes" id="UP000509750">
    <property type="component" value="Chromosome"/>
</dbReference>
<evidence type="ECO:0000256" key="3">
    <source>
        <dbReference type="ARBA" id="ARBA00022898"/>
    </source>
</evidence>
<evidence type="ECO:0000256" key="4">
    <source>
        <dbReference type="ARBA" id="ARBA00023239"/>
    </source>
</evidence>
<gene>
    <name evidence="8" type="ORF">HUG10_13545</name>
</gene>
<dbReference type="NCBIfam" id="NF041359">
    <property type="entry name" value="GntG_guanitoxin"/>
    <property type="match status" value="1"/>
</dbReference>
<accession>A0A7D5H1G6</accession>
<dbReference type="GO" id="GO:0006567">
    <property type="term" value="P:L-threonine catabolic process"/>
    <property type="evidence" value="ECO:0007669"/>
    <property type="project" value="TreeGrafter"/>
</dbReference>
<evidence type="ECO:0000256" key="2">
    <source>
        <dbReference type="ARBA" id="ARBA00006966"/>
    </source>
</evidence>
<protein>
    <submittedName>
        <fullName evidence="8">Low specificity L-threonine aldolase</fullName>
    </submittedName>
</protein>
<dbReference type="RefSeq" id="WP_179170087.1">
    <property type="nucleotide sequence ID" value="NZ_CP058529.1"/>
</dbReference>
<dbReference type="GeneID" id="56029876"/>
<dbReference type="KEGG" id="halg:HUG10_13545"/>
<dbReference type="OrthoDB" id="198122at2157"/>
<reference evidence="8 9" key="1">
    <citation type="submission" date="2020-07" db="EMBL/GenBank/DDBJ databases">
        <title>Gai3-2, isolated from salt lake.</title>
        <authorList>
            <person name="Cui H."/>
            <person name="Shi X."/>
        </authorList>
    </citation>
    <scope>NUCLEOTIDE SEQUENCE [LARGE SCALE GENOMIC DNA]</scope>
    <source>
        <strain evidence="8 9">Gai3-2</strain>
    </source>
</reference>
<evidence type="ECO:0000313" key="8">
    <source>
        <dbReference type="EMBL" id="QLG28513.1"/>
    </source>
</evidence>
<feature type="compositionally biased region" description="Basic and acidic residues" evidence="6">
    <location>
        <begin position="1"/>
        <end position="18"/>
    </location>
</feature>
<dbReference type="SUPFAM" id="SSF53383">
    <property type="entry name" value="PLP-dependent transferases"/>
    <property type="match status" value="1"/>
</dbReference>